<feature type="region of interest" description="Disordered" evidence="1">
    <location>
        <begin position="380"/>
        <end position="418"/>
    </location>
</feature>
<evidence type="ECO:0000313" key="3">
    <source>
        <dbReference type="Proteomes" id="UP001634394"/>
    </source>
</evidence>
<protein>
    <submittedName>
        <fullName evidence="2">Uncharacterized protein</fullName>
    </submittedName>
</protein>
<feature type="compositionally biased region" description="Low complexity" evidence="1">
    <location>
        <begin position="433"/>
        <end position="449"/>
    </location>
</feature>
<feature type="region of interest" description="Disordered" evidence="1">
    <location>
        <begin position="433"/>
        <end position="475"/>
    </location>
</feature>
<feature type="compositionally biased region" description="Basic and acidic residues" evidence="1">
    <location>
        <begin position="95"/>
        <end position="115"/>
    </location>
</feature>
<feature type="compositionally biased region" description="Low complexity" evidence="1">
    <location>
        <begin position="237"/>
        <end position="252"/>
    </location>
</feature>
<feature type="region of interest" description="Disordered" evidence="1">
    <location>
        <begin position="348"/>
        <end position="368"/>
    </location>
</feature>
<sequence length="500" mass="57298">MKHRETYLEDSVFKWARNEMQKETLMARSSYARIAGLQSEINRVTVTRVAGSELEYKRVINMHHKDMIVNVNNIRREQAQMKKCLARYSKKLRQSKKEREKRERDQMRRDNVRKHLEDLTMSIQFDGPIPSKILSETAVQIDHDDSATDESCPLLGERPVYLQTGHIDSLDVKEENDLSTCTLESEADDKPNDREKQERKRSVYSPVLPMISEDEKERDIGDPEQDEKRDVLRTVDSSAPDSSRSSGNFSNSDLALSTTPSKPGRTKKQAVSFSDLIKLRYTSNTKKLFDLVHILARKHGIEEPKTHIPDPRDSVVLRGSTNETLSDSVRRTASVLYAMKYGYAVDQAEELSPSPSPTKQEGVDNDSDKEIEEDAEQLHQMRIQNRQRRYSRSPRNTELPVLMQPALSQVSPRPPRRDASLPLLAEKYTRIRQTQQNQQDQIYDSDSSTRYLSVPKPSSSRSTKSLPPILRHENENGKNTVSWTHAFGLLKAIHSLDGLT</sequence>
<dbReference type="Proteomes" id="UP001634394">
    <property type="component" value="Unassembled WGS sequence"/>
</dbReference>
<keyword evidence="3" id="KW-1185">Reference proteome</keyword>
<feature type="compositionally biased region" description="Polar residues" evidence="1">
    <location>
        <begin position="456"/>
        <end position="465"/>
    </location>
</feature>
<feature type="compositionally biased region" description="Basic and acidic residues" evidence="1">
    <location>
        <begin position="188"/>
        <end position="201"/>
    </location>
</feature>
<dbReference type="AlphaFoldDB" id="A0ABD3W1K7"/>
<reference evidence="2 3" key="1">
    <citation type="submission" date="2024-11" db="EMBL/GenBank/DDBJ databases">
        <title>Chromosome-level genome assembly of the freshwater bivalve Anodonta woodiana.</title>
        <authorList>
            <person name="Chen X."/>
        </authorList>
    </citation>
    <scope>NUCLEOTIDE SEQUENCE [LARGE SCALE GENOMIC DNA]</scope>
    <source>
        <strain evidence="2">MN2024</strain>
        <tissue evidence="2">Gills</tissue>
    </source>
</reference>
<evidence type="ECO:0000256" key="1">
    <source>
        <dbReference type="SAM" id="MobiDB-lite"/>
    </source>
</evidence>
<feature type="region of interest" description="Disordered" evidence="1">
    <location>
        <begin position="178"/>
        <end position="270"/>
    </location>
</feature>
<gene>
    <name evidence="2" type="ORF">ACJMK2_044480</name>
</gene>
<feature type="region of interest" description="Disordered" evidence="1">
    <location>
        <begin position="92"/>
        <end position="115"/>
    </location>
</feature>
<organism evidence="2 3">
    <name type="scientific">Sinanodonta woodiana</name>
    <name type="common">Chinese pond mussel</name>
    <name type="synonym">Anodonta woodiana</name>
    <dbReference type="NCBI Taxonomy" id="1069815"/>
    <lineage>
        <taxon>Eukaryota</taxon>
        <taxon>Metazoa</taxon>
        <taxon>Spiralia</taxon>
        <taxon>Lophotrochozoa</taxon>
        <taxon>Mollusca</taxon>
        <taxon>Bivalvia</taxon>
        <taxon>Autobranchia</taxon>
        <taxon>Heteroconchia</taxon>
        <taxon>Palaeoheterodonta</taxon>
        <taxon>Unionida</taxon>
        <taxon>Unionoidea</taxon>
        <taxon>Unionidae</taxon>
        <taxon>Unioninae</taxon>
        <taxon>Sinanodonta</taxon>
    </lineage>
</organism>
<feature type="compositionally biased region" description="Basic and acidic residues" evidence="1">
    <location>
        <begin position="213"/>
        <end position="233"/>
    </location>
</feature>
<dbReference type="EMBL" id="JBJQND010000009">
    <property type="protein sequence ID" value="KAL3867266.1"/>
    <property type="molecule type" value="Genomic_DNA"/>
</dbReference>
<accession>A0ABD3W1K7</accession>
<proteinExistence type="predicted"/>
<name>A0ABD3W1K7_SINWO</name>
<comment type="caution">
    <text evidence="2">The sequence shown here is derived from an EMBL/GenBank/DDBJ whole genome shotgun (WGS) entry which is preliminary data.</text>
</comment>
<evidence type="ECO:0000313" key="2">
    <source>
        <dbReference type="EMBL" id="KAL3867266.1"/>
    </source>
</evidence>